<dbReference type="Pfam" id="PF08843">
    <property type="entry name" value="AbiEii"/>
    <property type="match status" value="1"/>
</dbReference>
<evidence type="ECO:0000313" key="1">
    <source>
        <dbReference type="EMBL" id="WGZ94622.1"/>
    </source>
</evidence>
<dbReference type="Gene3D" id="3.10.450.620">
    <property type="entry name" value="JHP933, nucleotidyltransferase-like core domain"/>
    <property type="match status" value="1"/>
</dbReference>
<name>A0AA95KPU8_9GAMM</name>
<sequence>MNLFNQLVSQAMQEQGDLAPLRTVVEKELLHHDILREMAEAGLLSQLTFIGGTCLRACYGSNRLSEDLDFTGGADFQRETLSHLGAVLVERLRVKYGLAVEVSEPSRESGNVDTWKLRVITQPKQRHLPAQRINIDICAIPSYDKRPQVLRNHYGVDMGTSGLILQAESREEILADKLVAFALRPNRIKNRDLWDITWLRQQNIQAPLDLVAKKVIDHRYATQQFTQLMAQRSQQLRDDSDIHRYFVQEMRRFLPTAVVVRTVENTAFWTYLADTVRGECARVMQFLEAGDTAQQFTM</sequence>
<gene>
    <name evidence="1" type="ORF">QJT81_01135</name>
</gene>
<organism evidence="1">
    <name type="scientific">Candidatus Thiothrix putei</name>
    <dbReference type="NCBI Taxonomy" id="3080811"/>
    <lineage>
        <taxon>Bacteria</taxon>
        <taxon>Pseudomonadati</taxon>
        <taxon>Pseudomonadota</taxon>
        <taxon>Gammaproteobacteria</taxon>
        <taxon>Thiotrichales</taxon>
        <taxon>Thiotrichaceae</taxon>
        <taxon>Thiothrix</taxon>
    </lineage>
</organism>
<proteinExistence type="predicted"/>
<reference evidence="1" key="1">
    <citation type="journal article" date="2023" name="Int. J. Mol. Sci.">
        <title>Metagenomics Revealed a New Genus 'Candidatus Thiocaldithrix dubininis' gen. nov., sp. nov. and a New Species 'Candidatus Thiothrix putei' sp. nov. in the Family Thiotrichaceae, Some Members of Which Have Traits of Both Na+- and H+-Motive Energetics.</title>
        <authorList>
            <person name="Ravin N.V."/>
            <person name="Muntyan M.S."/>
            <person name="Smolyakov D.D."/>
            <person name="Rudenko T.S."/>
            <person name="Beletsky A.V."/>
            <person name="Mardanov A.V."/>
            <person name="Grabovich M.Y."/>
        </authorList>
    </citation>
    <scope>NUCLEOTIDE SEQUENCE</scope>
    <source>
        <strain evidence="1">GKL-02</strain>
    </source>
</reference>
<dbReference type="EMBL" id="CP124756">
    <property type="protein sequence ID" value="WGZ94622.1"/>
    <property type="molecule type" value="Genomic_DNA"/>
</dbReference>
<reference evidence="1" key="2">
    <citation type="submission" date="2023-04" db="EMBL/GenBank/DDBJ databases">
        <authorList>
            <person name="Beletskiy A.V."/>
            <person name="Mardanov A.V."/>
            <person name="Ravin N.V."/>
        </authorList>
    </citation>
    <scope>NUCLEOTIDE SEQUENCE</scope>
    <source>
        <strain evidence="1">GKL-02</strain>
    </source>
</reference>
<dbReference type="Proteomes" id="UP001301326">
    <property type="component" value="Chromosome"/>
</dbReference>
<protein>
    <submittedName>
        <fullName evidence="1">Nucleotidyl transferase AbiEii/AbiGii toxin family protein</fullName>
    </submittedName>
</protein>
<dbReference type="InterPro" id="IPR014942">
    <property type="entry name" value="AbiEii"/>
</dbReference>
<dbReference type="GO" id="GO:0016740">
    <property type="term" value="F:transferase activity"/>
    <property type="evidence" value="ECO:0007669"/>
    <property type="project" value="UniProtKB-KW"/>
</dbReference>
<keyword evidence="1" id="KW-0808">Transferase</keyword>
<accession>A0AA95KPU8</accession>
<dbReference type="KEGG" id="tput:QJT81_01135"/>
<dbReference type="AlphaFoldDB" id="A0AA95KPU8"/>